<reference evidence="2 4" key="2">
    <citation type="submission" date="2017-09" db="EMBL/GenBank/DDBJ databases">
        <title>Phenotypic and genotypic characterization of Colombian isolates of Neisseria meningitidis recovered from invasive disease.</title>
        <authorList>
            <person name="Duarte C."/>
            <person name="Gabastou J.M."/>
            <person name="Moreno J."/>
        </authorList>
    </citation>
    <scope>NUCLEOTIDE SEQUENCE [LARGE SCALE GENOMIC DNA]</scope>
    <source>
        <strain evidence="2 4">INS-Nm1012</strain>
    </source>
</reference>
<gene>
    <name evidence="2" type="ORF">COH52_07455</name>
    <name evidence="1" type="ORF">DE8555_1364</name>
</gene>
<evidence type="ECO:0000313" key="4">
    <source>
        <dbReference type="Proteomes" id="UP000283666"/>
    </source>
</evidence>
<sequence>MQLPRILKGFNVFTDGLNKDGVLMSVKRPDIKFKTEDYTPGGSMGEFTIVHGLEKLELELTSKGFDAELFAGISHKINGNLLRYQGALHKEDEEAYQTLVGEARGRIIETTRNEDKAGEGGEQTFKFALTYWKETLDGKTIIEADFMANRLIIGGKDIRAGLRAALGL</sequence>
<dbReference type="EMBL" id="NWZY01000019">
    <property type="protein sequence ID" value="RQK77887.1"/>
    <property type="molecule type" value="Genomic_DNA"/>
</dbReference>
<dbReference type="Proteomes" id="UP000092966">
    <property type="component" value="Chromosome"/>
</dbReference>
<protein>
    <submittedName>
        <fullName evidence="1">Major tail tube protein</fullName>
    </submittedName>
    <submittedName>
        <fullName evidence="2">Phage tail protein</fullName>
    </submittedName>
</protein>
<dbReference type="RefSeq" id="WP_014575332.1">
    <property type="nucleotide sequence ID" value="NZ_CP012393.1"/>
</dbReference>
<proteinExistence type="predicted"/>
<name>A0A425B1Z4_NEIME</name>
<evidence type="ECO:0000313" key="2">
    <source>
        <dbReference type="EMBL" id="RQK77887.1"/>
    </source>
</evidence>
<evidence type="ECO:0000313" key="1">
    <source>
        <dbReference type="EMBL" id="ANW91908.1"/>
    </source>
</evidence>
<dbReference type="InterPro" id="IPR006498">
    <property type="entry name" value="Tail_tube"/>
</dbReference>
<accession>A0A425B1Z4</accession>
<reference evidence="1 3" key="1">
    <citation type="submission" date="2015-07" db="EMBL/GenBank/DDBJ databases">
        <title>Comparative genome sequencing reveals within-host evolution of Neisseria meningitidis during.</title>
        <authorList>
            <person name="Klughammer J."/>
            <person name="Dittrich M."/>
            <person name="Mueller T."/>
            <person name="Blom J."/>
            <person name="Goesmann A."/>
            <person name="Vogel U."/>
            <person name="Frosch M."/>
            <person name="Bock C."/>
            <person name="Schoen C."/>
        </authorList>
    </citation>
    <scope>NUCLEOTIDE SEQUENCE [LARGE SCALE GENOMIC DNA]</scope>
    <source>
        <strain evidence="1 3">DE8555</strain>
    </source>
</reference>
<dbReference type="Pfam" id="PF04985">
    <property type="entry name" value="Phage_tube"/>
    <property type="match status" value="1"/>
</dbReference>
<dbReference type="EMBL" id="CP012393">
    <property type="protein sequence ID" value="ANW91908.1"/>
    <property type="molecule type" value="Genomic_DNA"/>
</dbReference>
<evidence type="ECO:0000313" key="3">
    <source>
        <dbReference type="Proteomes" id="UP000092966"/>
    </source>
</evidence>
<dbReference type="Proteomes" id="UP000283666">
    <property type="component" value="Unassembled WGS sequence"/>
</dbReference>
<organism evidence="2 4">
    <name type="scientific">Neisseria meningitidis</name>
    <dbReference type="NCBI Taxonomy" id="487"/>
    <lineage>
        <taxon>Bacteria</taxon>
        <taxon>Pseudomonadati</taxon>
        <taxon>Pseudomonadota</taxon>
        <taxon>Betaproteobacteria</taxon>
        <taxon>Neisseriales</taxon>
        <taxon>Neisseriaceae</taxon>
        <taxon>Neisseria</taxon>
    </lineage>
</organism>
<dbReference type="AlphaFoldDB" id="A0A425B1Z4"/>